<comment type="caution">
    <text evidence="11">The sequence shown here is derived from an EMBL/GenBank/DDBJ whole genome shotgun (WGS) entry which is preliminary data.</text>
</comment>
<evidence type="ECO:0000256" key="7">
    <source>
        <dbReference type="ARBA" id="ARBA00022989"/>
    </source>
</evidence>
<dbReference type="PANTHER" id="PTHR11214:SF3">
    <property type="entry name" value="BETA-1,3-GALACTOSYLTRANSFERASE 6"/>
    <property type="match status" value="1"/>
</dbReference>
<keyword evidence="7" id="KW-1133">Transmembrane helix</keyword>
<keyword evidence="6" id="KW-0735">Signal-anchor</keyword>
<dbReference type="PANTHER" id="PTHR11214">
    <property type="entry name" value="BETA-1,3-N-ACETYLGLUCOSAMINYLTRANSFERASE"/>
    <property type="match status" value="1"/>
</dbReference>
<gene>
    <name evidence="11" type="ORF">TeGR_g7384</name>
</gene>
<organism evidence="11 12">
    <name type="scientific">Tetraparma gracilis</name>
    <dbReference type="NCBI Taxonomy" id="2962635"/>
    <lineage>
        <taxon>Eukaryota</taxon>
        <taxon>Sar</taxon>
        <taxon>Stramenopiles</taxon>
        <taxon>Ochrophyta</taxon>
        <taxon>Bolidophyceae</taxon>
        <taxon>Parmales</taxon>
        <taxon>Triparmaceae</taxon>
        <taxon>Tetraparma</taxon>
    </lineage>
</organism>
<evidence type="ECO:0000256" key="10">
    <source>
        <dbReference type="RuleBase" id="RU363063"/>
    </source>
</evidence>
<protein>
    <recommendedName>
        <fullName evidence="10">Hexosyltransferase</fullName>
        <ecNumber evidence="10">2.4.1.-</ecNumber>
    </recommendedName>
</protein>
<dbReference type="InterPro" id="IPR002659">
    <property type="entry name" value="Glyco_trans_31"/>
</dbReference>
<keyword evidence="3 10" id="KW-0328">Glycosyltransferase</keyword>
<reference evidence="11 12" key="1">
    <citation type="journal article" date="2023" name="Commun. Biol.">
        <title>Genome analysis of Parmales, the sister group of diatoms, reveals the evolutionary specialization of diatoms from phago-mixotrophs to photoautotrophs.</title>
        <authorList>
            <person name="Ban H."/>
            <person name="Sato S."/>
            <person name="Yoshikawa S."/>
            <person name="Yamada K."/>
            <person name="Nakamura Y."/>
            <person name="Ichinomiya M."/>
            <person name="Sato N."/>
            <person name="Blanc-Mathieu R."/>
            <person name="Endo H."/>
            <person name="Kuwata A."/>
            <person name="Ogata H."/>
        </authorList>
    </citation>
    <scope>NUCLEOTIDE SEQUENCE [LARGE SCALE GENOMIC DNA]</scope>
</reference>
<keyword evidence="9" id="KW-0472">Membrane</keyword>
<keyword evidence="8 10" id="KW-0333">Golgi apparatus</keyword>
<dbReference type="Pfam" id="PF01762">
    <property type="entry name" value="Galactosyl_T"/>
    <property type="match status" value="1"/>
</dbReference>
<evidence type="ECO:0000256" key="9">
    <source>
        <dbReference type="ARBA" id="ARBA00023136"/>
    </source>
</evidence>
<dbReference type="Gene3D" id="3.90.550.50">
    <property type="match status" value="1"/>
</dbReference>
<evidence type="ECO:0000313" key="12">
    <source>
        <dbReference type="Proteomes" id="UP001165060"/>
    </source>
</evidence>
<evidence type="ECO:0000256" key="6">
    <source>
        <dbReference type="ARBA" id="ARBA00022968"/>
    </source>
</evidence>
<dbReference type="EC" id="2.4.1.-" evidence="10"/>
<sequence>MIPPHLTFLGETHRTSSPVTVFVPSFYSNLAIRQTIRETWASGHDNVFFIIGVPCPIPTQQRDYYFCMLADEAIGPTPEEQAAYDVECSHNELLVDEEQRVHHDLIRISDVTEAYRHTTHKLKAAYQWGIENTQSTFFVKADDDTFVRVAALSEYLVSTYDSDTPTLIGQVWHNRVVYREGSKNDELPEFKPNVYPPFAAGSAGHAVSRPIAQYVSDNRYDLFEYQGEDTALGIWLDESPFDVKFVTSGRFWYDGKCENPEVYSIGHQLTPERMRECFEMMDEKPAV</sequence>
<keyword evidence="12" id="KW-1185">Reference proteome</keyword>
<name>A0ABQ6MZ38_9STRA</name>
<comment type="similarity">
    <text evidence="2 10">Belongs to the glycosyltransferase 31 family.</text>
</comment>
<evidence type="ECO:0000256" key="8">
    <source>
        <dbReference type="ARBA" id="ARBA00023034"/>
    </source>
</evidence>
<keyword evidence="4" id="KW-0808">Transferase</keyword>
<evidence type="ECO:0000313" key="11">
    <source>
        <dbReference type="EMBL" id="GMI36621.1"/>
    </source>
</evidence>
<evidence type="ECO:0000256" key="1">
    <source>
        <dbReference type="ARBA" id="ARBA00004323"/>
    </source>
</evidence>
<evidence type="ECO:0000256" key="2">
    <source>
        <dbReference type="ARBA" id="ARBA00008661"/>
    </source>
</evidence>
<keyword evidence="5" id="KW-0812">Transmembrane</keyword>
<evidence type="ECO:0000256" key="3">
    <source>
        <dbReference type="ARBA" id="ARBA00022676"/>
    </source>
</evidence>
<evidence type="ECO:0000256" key="5">
    <source>
        <dbReference type="ARBA" id="ARBA00022692"/>
    </source>
</evidence>
<evidence type="ECO:0000256" key="4">
    <source>
        <dbReference type="ARBA" id="ARBA00022679"/>
    </source>
</evidence>
<dbReference type="Proteomes" id="UP001165060">
    <property type="component" value="Unassembled WGS sequence"/>
</dbReference>
<comment type="subcellular location">
    <subcellularLocation>
        <location evidence="1 10">Golgi apparatus membrane</location>
        <topology evidence="1 10">Single-pass type II membrane protein</topology>
    </subcellularLocation>
</comment>
<proteinExistence type="inferred from homology"/>
<dbReference type="EMBL" id="BRYB01004776">
    <property type="protein sequence ID" value="GMI36621.1"/>
    <property type="molecule type" value="Genomic_DNA"/>
</dbReference>
<accession>A0ABQ6MZ38</accession>